<dbReference type="EMBL" id="DONK01000214">
    <property type="protein sequence ID" value="HBU52331.1"/>
    <property type="molecule type" value="Genomic_DNA"/>
</dbReference>
<gene>
    <name evidence="4" type="ORF">DCW74_01710</name>
    <name evidence="5" type="ORF">DEB45_13830</name>
</gene>
<dbReference type="CDD" id="cd01449">
    <property type="entry name" value="TST_Repeat_2"/>
    <property type="match status" value="1"/>
</dbReference>
<evidence type="ECO:0000313" key="7">
    <source>
        <dbReference type="Proteomes" id="UP000264779"/>
    </source>
</evidence>
<dbReference type="Proteomes" id="UP000263517">
    <property type="component" value="Unassembled WGS sequence"/>
</dbReference>
<protein>
    <submittedName>
        <fullName evidence="4">Sulfurtransferase</fullName>
    </submittedName>
</protein>
<proteinExistence type="predicted"/>
<evidence type="ECO:0000256" key="1">
    <source>
        <dbReference type="ARBA" id="ARBA00022679"/>
    </source>
</evidence>
<dbReference type="CDD" id="cd01448">
    <property type="entry name" value="TST_Repeat_1"/>
    <property type="match status" value="1"/>
</dbReference>
<dbReference type="Pfam" id="PF00581">
    <property type="entry name" value="Rhodanese"/>
    <property type="match status" value="2"/>
</dbReference>
<evidence type="ECO:0000313" key="4">
    <source>
        <dbReference type="EMBL" id="HAW74433.1"/>
    </source>
</evidence>
<dbReference type="SUPFAM" id="SSF52821">
    <property type="entry name" value="Rhodanese/Cell cycle control phosphatase"/>
    <property type="match status" value="2"/>
</dbReference>
<dbReference type="RefSeq" id="WP_044446305.1">
    <property type="nucleotide sequence ID" value="NZ_CALBIY010000054.1"/>
</dbReference>
<dbReference type="InterPro" id="IPR045078">
    <property type="entry name" value="TST/MPST-like"/>
</dbReference>
<comment type="caution">
    <text evidence="4">The sequence shown here is derived from an EMBL/GenBank/DDBJ whole genome shotgun (WGS) entry which is preliminary data.</text>
</comment>
<dbReference type="AlphaFoldDB" id="A0A350NZG6"/>
<dbReference type="InterPro" id="IPR001763">
    <property type="entry name" value="Rhodanese-like_dom"/>
</dbReference>
<dbReference type="EMBL" id="DNAN01000061">
    <property type="protein sequence ID" value="HAW74433.1"/>
    <property type="molecule type" value="Genomic_DNA"/>
</dbReference>
<dbReference type="PROSITE" id="PS50206">
    <property type="entry name" value="RHODANESE_3"/>
    <property type="match status" value="2"/>
</dbReference>
<evidence type="ECO:0000256" key="2">
    <source>
        <dbReference type="ARBA" id="ARBA00022737"/>
    </source>
</evidence>
<keyword evidence="1 4" id="KW-0808">Transferase</keyword>
<dbReference type="GO" id="GO:0004792">
    <property type="term" value="F:thiosulfate-cyanide sulfurtransferase activity"/>
    <property type="evidence" value="ECO:0007669"/>
    <property type="project" value="TreeGrafter"/>
</dbReference>
<evidence type="ECO:0000313" key="5">
    <source>
        <dbReference type="EMBL" id="HBU52331.1"/>
    </source>
</evidence>
<sequence>MSILINASQLSSELQSAPLTLVRAVMDDPVSKQADNREGMVLPNSVDIDLDGQGSDHTTGFPHSMPSAHDFSLLLGEVGITHNSDVVVYDTRGIYSAARVWWMLKAMGHKKVRILDGGQPAWELSGFPVGEAQPLTHLHYQAAPEPNWFVNSSAVLHALDSQTQLLDARSEARFSGEVEEPRQGVRSGHMPGAFNVPFAQLLDQGRFKRVEALQQIFDEAKVDLSLPMICTCGSGVTACIVGVAAILCGASHIAVYDGSWSEWGANQAFPVVK</sequence>
<dbReference type="PANTHER" id="PTHR11364:SF27">
    <property type="entry name" value="SULFURTRANSFERASE"/>
    <property type="match status" value="1"/>
</dbReference>
<accession>A0A350NZG6</accession>
<dbReference type="OrthoDB" id="9781034at2"/>
<dbReference type="KEGG" id="aaus:EP12_04370"/>
<dbReference type="InterPro" id="IPR036873">
    <property type="entry name" value="Rhodanese-like_dom_sf"/>
</dbReference>
<dbReference type="STRING" id="589873.EP12_04370"/>
<feature type="domain" description="Rhodanese" evidence="3">
    <location>
        <begin position="42"/>
        <end position="131"/>
    </location>
</feature>
<organism evidence="4 6">
    <name type="scientific">Alteromonas australica</name>
    <dbReference type="NCBI Taxonomy" id="589873"/>
    <lineage>
        <taxon>Bacteria</taxon>
        <taxon>Pseudomonadati</taxon>
        <taxon>Pseudomonadota</taxon>
        <taxon>Gammaproteobacteria</taxon>
        <taxon>Alteromonadales</taxon>
        <taxon>Alteromonadaceae</taxon>
        <taxon>Alteromonas/Salinimonas group</taxon>
        <taxon>Alteromonas</taxon>
    </lineage>
</organism>
<reference evidence="6 7" key="1">
    <citation type="journal article" date="2018" name="Nat. Biotechnol.">
        <title>A standardized bacterial taxonomy based on genome phylogeny substantially revises the tree of life.</title>
        <authorList>
            <person name="Parks D.H."/>
            <person name="Chuvochina M."/>
            <person name="Waite D.W."/>
            <person name="Rinke C."/>
            <person name="Skarshewski A."/>
            <person name="Chaumeil P.A."/>
            <person name="Hugenholtz P."/>
        </authorList>
    </citation>
    <scope>NUCLEOTIDE SEQUENCE [LARGE SCALE GENOMIC DNA]</scope>
    <source>
        <strain evidence="5">UBA11621</strain>
        <strain evidence="4">UBA11978</strain>
    </source>
</reference>
<dbReference type="KEGG" id="aaus:EP12_10915"/>
<dbReference type="Gene3D" id="3.40.250.10">
    <property type="entry name" value="Rhodanese-like domain"/>
    <property type="match status" value="2"/>
</dbReference>
<feature type="domain" description="Rhodanese" evidence="3">
    <location>
        <begin position="159"/>
        <end position="268"/>
    </location>
</feature>
<dbReference type="FunFam" id="3.40.250.10:FF:000001">
    <property type="entry name" value="Sulfurtransferase"/>
    <property type="match status" value="1"/>
</dbReference>
<name>A0A350NZG6_9ALTE</name>
<evidence type="ECO:0000313" key="6">
    <source>
        <dbReference type="Proteomes" id="UP000263517"/>
    </source>
</evidence>
<dbReference type="Proteomes" id="UP000264779">
    <property type="component" value="Unassembled WGS sequence"/>
</dbReference>
<dbReference type="SMART" id="SM00450">
    <property type="entry name" value="RHOD"/>
    <property type="match status" value="2"/>
</dbReference>
<keyword evidence="2" id="KW-0677">Repeat</keyword>
<dbReference type="PANTHER" id="PTHR11364">
    <property type="entry name" value="THIOSULFATE SULFERTANSFERASE"/>
    <property type="match status" value="1"/>
</dbReference>
<evidence type="ECO:0000259" key="3">
    <source>
        <dbReference type="PROSITE" id="PS50206"/>
    </source>
</evidence>